<evidence type="ECO:0000313" key="2">
    <source>
        <dbReference type="EMBL" id="SNR52013.1"/>
    </source>
</evidence>
<dbReference type="RefSeq" id="WP_089377722.1">
    <property type="nucleotide sequence ID" value="NZ_FZNX01000002.1"/>
</dbReference>
<feature type="region of interest" description="Disordered" evidence="1">
    <location>
        <begin position="99"/>
        <end position="143"/>
    </location>
</feature>
<gene>
    <name evidence="2" type="ORF">SAMN04488111_1397</name>
</gene>
<evidence type="ECO:0000313" key="3">
    <source>
        <dbReference type="Proteomes" id="UP000198412"/>
    </source>
</evidence>
<evidence type="ECO:0000256" key="1">
    <source>
        <dbReference type="SAM" id="MobiDB-lite"/>
    </source>
</evidence>
<protein>
    <submittedName>
        <fullName evidence="2">Uncharacterized protein</fullName>
    </submittedName>
</protein>
<name>A0A238X008_9FLAO</name>
<reference evidence="3" key="1">
    <citation type="submission" date="2017-06" db="EMBL/GenBank/DDBJ databases">
        <authorList>
            <person name="Varghese N."/>
            <person name="Submissions S."/>
        </authorList>
    </citation>
    <scope>NUCLEOTIDE SEQUENCE [LARGE SCALE GENOMIC DNA]</scope>
    <source>
        <strain evidence="3">DSM 27993</strain>
    </source>
</reference>
<keyword evidence="3" id="KW-1185">Reference proteome</keyword>
<proteinExistence type="predicted"/>
<accession>A0A238X008</accession>
<dbReference type="OrthoDB" id="1440507at2"/>
<dbReference type="AlphaFoldDB" id="A0A238X008"/>
<sequence>MKLDLPKGLISPDKAKELNQQFVKTRSKDLNKIVKKESGNPKKEDAISSWFSLEEIKNYIAYVESNAPDANGLRVYFGAYSNTDKKQSKKDLSTVFFVPTQPKSGSLQKDGLGDPEGGGTDIPDLNGLNDGTLGNPPSAEYPN</sequence>
<dbReference type="EMBL" id="FZNX01000002">
    <property type="protein sequence ID" value="SNR52013.1"/>
    <property type="molecule type" value="Genomic_DNA"/>
</dbReference>
<organism evidence="2 3">
    <name type="scientific">Lutibacter flavus</name>
    <dbReference type="NCBI Taxonomy" id="691689"/>
    <lineage>
        <taxon>Bacteria</taxon>
        <taxon>Pseudomonadati</taxon>
        <taxon>Bacteroidota</taxon>
        <taxon>Flavobacteriia</taxon>
        <taxon>Flavobacteriales</taxon>
        <taxon>Flavobacteriaceae</taxon>
        <taxon>Lutibacter</taxon>
    </lineage>
</organism>
<dbReference type="Proteomes" id="UP000198412">
    <property type="component" value="Unassembled WGS sequence"/>
</dbReference>